<evidence type="ECO:0000313" key="1">
    <source>
        <dbReference type="EMBL" id="KAG0503277.1"/>
    </source>
</evidence>
<gene>
    <name evidence="1" type="ORF">HPP92_003349</name>
</gene>
<proteinExistence type="predicted"/>
<comment type="caution">
    <text evidence="1">The sequence shown here is derived from an EMBL/GenBank/DDBJ whole genome shotgun (WGS) entry which is preliminary data.</text>
</comment>
<name>A0A835SFF8_VANPL</name>
<protein>
    <submittedName>
        <fullName evidence="1">Uncharacterized protein</fullName>
    </submittedName>
</protein>
<organism evidence="1 2">
    <name type="scientific">Vanilla planifolia</name>
    <name type="common">Vanilla</name>
    <dbReference type="NCBI Taxonomy" id="51239"/>
    <lineage>
        <taxon>Eukaryota</taxon>
        <taxon>Viridiplantae</taxon>
        <taxon>Streptophyta</taxon>
        <taxon>Embryophyta</taxon>
        <taxon>Tracheophyta</taxon>
        <taxon>Spermatophyta</taxon>
        <taxon>Magnoliopsida</taxon>
        <taxon>Liliopsida</taxon>
        <taxon>Asparagales</taxon>
        <taxon>Orchidaceae</taxon>
        <taxon>Vanilloideae</taxon>
        <taxon>Vanilleae</taxon>
        <taxon>Vanilla</taxon>
    </lineage>
</organism>
<evidence type="ECO:0000313" key="2">
    <source>
        <dbReference type="Proteomes" id="UP000639772"/>
    </source>
</evidence>
<dbReference type="OrthoDB" id="201752at2759"/>
<dbReference type="EMBL" id="JADCNM010000001">
    <property type="protein sequence ID" value="KAG0503277.1"/>
    <property type="molecule type" value="Genomic_DNA"/>
</dbReference>
<dbReference type="Proteomes" id="UP000639772">
    <property type="component" value="Chromosome 1"/>
</dbReference>
<dbReference type="AlphaFoldDB" id="A0A835SFF8"/>
<accession>A0A835SFF8</accession>
<sequence length="146" mass="16423">MMDLHLKLMAMRNCKKFLVAFALGELSMVTRIFAFVPGQHGSGSMQIAGAYREVHQSDLSPAKARLFRGKKEENSVNKGISLILDVDWFSTDTFLYRLCMTRKLKKLLETTMGWVFVDGSLDAMCDQDDEYAPLVVPLHEAEACSP</sequence>
<reference evidence="1 2" key="1">
    <citation type="journal article" date="2020" name="Nat. Food">
        <title>A phased Vanilla planifolia genome enables genetic improvement of flavour and production.</title>
        <authorList>
            <person name="Hasing T."/>
            <person name="Tang H."/>
            <person name="Brym M."/>
            <person name="Khazi F."/>
            <person name="Huang T."/>
            <person name="Chambers A.H."/>
        </authorList>
    </citation>
    <scope>NUCLEOTIDE SEQUENCE [LARGE SCALE GENOMIC DNA]</scope>
    <source>
        <tissue evidence="1">Leaf</tissue>
    </source>
</reference>